<keyword evidence="3" id="KW-1185">Reference proteome</keyword>
<proteinExistence type="predicted"/>
<name>A0A517L0E5_9PEZI</name>
<feature type="signal peptide" evidence="1">
    <location>
        <begin position="1"/>
        <end position="24"/>
    </location>
</feature>
<evidence type="ECO:0000313" key="3">
    <source>
        <dbReference type="Proteomes" id="UP000316270"/>
    </source>
</evidence>
<sequence length="126" mass="12697">MKSTINVLALLTTTVLYGSTSATAKPYFCPQAKTILTCCFGGLSVGSAVGLTQSNCVTPSQLAGDGTTGLCTPTTEFPRYGVCCTAFGSGALASVPLVGDMLKNGIPADQAEGCVAAREFNSCPAS</sequence>
<accession>A0A517L0E5</accession>
<dbReference type="AlphaFoldDB" id="A0A517L0E5"/>
<evidence type="ECO:0000256" key="1">
    <source>
        <dbReference type="SAM" id="SignalP"/>
    </source>
</evidence>
<dbReference type="Proteomes" id="UP000316270">
    <property type="component" value="Chromosome 2"/>
</dbReference>
<feature type="chain" id="PRO_5021739235" description="Hydrophobin" evidence="1">
    <location>
        <begin position="25"/>
        <end position="126"/>
    </location>
</feature>
<evidence type="ECO:0008006" key="4">
    <source>
        <dbReference type="Google" id="ProtNLM"/>
    </source>
</evidence>
<gene>
    <name evidence="2" type="ORF">FKW77_010292</name>
</gene>
<reference evidence="2 3" key="1">
    <citation type="submission" date="2019-07" db="EMBL/GenBank/DDBJ databases">
        <title>Finished genome of Venturia effusa.</title>
        <authorList>
            <person name="Young C.A."/>
            <person name="Cox M.P."/>
            <person name="Ganley A.R.D."/>
            <person name="David W.J."/>
        </authorList>
    </citation>
    <scope>NUCLEOTIDE SEQUENCE [LARGE SCALE GENOMIC DNA]</scope>
    <source>
        <strain evidence="3">albino</strain>
    </source>
</reference>
<keyword evidence="1" id="KW-0732">Signal</keyword>
<dbReference type="EMBL" id="CP042186">
    <property type="protein sequence ID" value="QDS69113.1"/>
    <property type="molecule type" value="Genomic_DNA"/>
</dbReference>
<evidence type="ECO:0000313" key="2">
    <source>
        <dbReference type="EMBL" id="QDS69113.1"/>
    </source>
</evidence>
<organism evidence="2 3">
    <name type="scientific">Venturia effusa</name>
    <dbReference type="NCBI Taxonomy" id="50376"/>
    <lineage>
        <taxon>Eukaryota</taxon>
        <taxon>Fungi</taxon>
        <taxon>Dikarya</taxon>
        <taxon>Ascomycota</taxon>
        <taxon>Pezizomycotina</taxon>
        <taxon>Dothideomycetes</taxon>
        <taxon>Pleosporomycetidae</taxon>
        <taxon>Venturiales</taxon>
        <taxon>Venturiaceae</taxon>
        <taxon>Venturia</taxon>
    </lineage>
</organism>
<protein>
    <recommendedName>
        <fullName evidence="4">Hydrophobin</fullName>
    </recommendedName>
</protein>